<organism evidence="1 2">
    <name type="scientific">Chimaeribacter californicus</name>
    <dbReference type="NCBI Taxonomy" id="2060067"/>
    <lineage>
        <taxon>Bacteria</taxon>
        <taxon>Pseudomonadati</taxon>
        <taxon>Pseudomonadota</taxon>
        <taxon>Gammaproteobacteria</taxon>
        <taxon>Enterobacterales</taxon>
        <taxon>Yersiniaceae</taxon>
        <taxon>Chimaeribacter</taxon>
    </lineage>
</organism>
<sequence>MSVYFYSGLIYKSGIVVRGFSGIIEGGSAGEAYRTAQQLQVDVLRDSGIYSDDYLILVNQFNKVE</sequence>
<gene>
    <name evidence="1" type="ORF">CYR55_05650</name>
</gene>
<reference evidence="1 2" key="1">
    <citation type="submission" date="2017-12" db="EMBL/GenBank/DDBJ databases">
        <title>Characterization of six clinical isolates of Enterochimera gen. nov., a novel genus of the Yersiniaciae family and the three species Enterochimera arupensis sp. nov., Enterochimera coloradensis sp. nov, and Enterochimera californica sp. nov.</title>
        <authorList>
            <person name="Rossi A."/>
            <person name="Fisher M."/>
        </authorList>
    </citation>
    <scope>NUCLEOTIDE SEQUENCE [LARGE SCALE GENOMIC DNA]</scope>
    <source>
        <strain evidence="2">2015-Iso6</strain>
    </source>
</reference>
<dbReference type="Proteomes" id="UP000234240">
    <property type="component" value="Unassembled WGS sequence"/>
</dbReference>
<proteinExistence type="predicted"/>
<keyword evidence="2" id="KW-1185">Reference proteome</keyword>
<comment type="caution">
    <text evidence="1">The sequence shown here is derived from an EMBL/GenBank/DDBJ whole genome shotgun (WGS) entry which is preliminary data.</text>
</comment>
<dbReference type="EMBL" id="PJZF01000003">
    <property type="protein sequence ID" value="PLR40763.1"/>
    <property type="molecule type" value="Genomic_DNA"/>
</dbReference>
<evidence type="ECO:0000313" key="1">
    <source>
        <dbReference type="EMBL" id="PLR40763.1"/>
    </source>
</evidence>
<dbReference type="AlphaFoldDB" id="A0A2N5EE09"/>
<protein>
    <submittedName>
        <fullName evidence="1">Uncharacterized protein</fullName>
    </submittedName>
</protein>
<evidence type="ECO:0000313" key="2">
    <source>
        <dbReference type="Proteomes" id="UP000234240"/>
    </source>
</evidence>
<name>A0A2N5EE09_9GAMM</name>
<accession>A0A2N5EE09</accession>